<evidence type="ECO:0000313" key="1">
    <source>
        <dbReference type="EMBL" id="KAJ2901046.1"/>
    </source>
</evidence>
<accession>A0ACC1MAU3</accession>
<comment type="caution">
    <text evidence="1">The sequence shown here is derived from an EMBL/GenBank/DDBJ whole genome shotgun (WGS) entry which is preliminary data.</text>
</comment>
<keyword evidence="2" id="KW-1185">Reference proteome</keyword>
<proteinExistence type="predicted"/>
<dbReference type="EMBL" id="JANBVB010000001">
    <property type="protein sequence ID" value="KAJ2901046.1"/>
    <property type="molecule type" value="Genomic_DNA"/>
</dbReference>
<dbReference type="Proteomes" id="UP001139981">
    <property type="component" value="Unassembled WGS sequence"/>
</dbReference>
<name>A0ACC1MAU3_9FUNG</name>
<protein>
    <submittedName>
        <fullName evidence="1">Uncharacterized protein</fullName>
    </submittedName>
</protein>
<organism evidence="1 2">
    <name type="scientific">Coemansia aciculifera</name>
    <dbReference type="NCBI Taxonomy" id="417176"/>
    <lineage>
        <taxon>Eukaryota</taxon>
        <taxon>Fungi</taxon>
        <taxon>Fungi incertae sedis</taxon>
        <taxon>Zoopagomycota</taxon>
        <taxon>Kickxellomycotina</taxon>
        <taxon>Kickxellomycetes</taxon>
        <taxon>Kickxellales</taxon>
        <taxon>Kickxellaceae</taxon>
        <taxon>Coemansia</taxon>
    </lineage>
</organism>
<sequence>MSHAVSAEAKQTNVQQNPVVGAVNGANQVSGLTQLRERAGDKHALLFLHNSDTKPIAKFFDQCNEHLNSVCHADFGIAWCDYADYSTQFATEYKESELRLCLVRKNQDSKYIVATSEKNFVTIIRGALQDNIAHTQ</sequence>
<reference evidence="1" key="1">
    <citation type="submission" date="2022-07" db="EMBL/GenBank/DDBJ databases">
        <title>Phylogenomic reconstructions and comparative analyses of Kickxellomycotina fungi.</title>
        <authorList>
            <person name="Reynolds N.K."/>
            <person name="Stajich J.E."/>
            <person name="Barry K."/>
            <person name="Grigoriev I.V."/>
            <person name="Crous P."/>
            <person name="Smith M.E."/>
        </authorList>
    </citation>
    <scope>NUCLEOTIDE SEQUENCE</scope>
    <source>
        <strain evidence="1">CBS 190363</strain>
    </source>
</reference>
<evidence type="ECO:0000313" key="2">
    <source>
        <dbReference type="Proteomes" id="UP001139981"/>
    </source>
</evidence>
<gene>
    <name evidence="1" type="ORF">IWW38_000011</name>
</gene>